<dbReference type="Gene3D" id="1.10.3720.10">
    <property type="entry name" value="MetI-like"/>
    <property type="match status" value="1"/>
</dbReference>
<feature type="transmembrane region" description="Helical" evidence="8">
    <location>
        <begin position="175"/>
        <end position="197"/>
    </location>
</feature>
<keyword evidence="3 8" id="KW-0813">Transport</keyword>
<keyword evidence="5 8" id="KW-0812">Transmembrane</keyword>
<feature type="domain" description="ABC transmembrane type-1" evidence="9">
    <location>
        <begin position="65"/>
        <end position="254"/>
    </location>
</feature>
<feature type="transmembrane region" description="Helical" evidence="8">
    <location>
        <begin position="64"/>
        <end position="88"/>
    </location>
</feature>
<dbReference type="SUPFAM" id="SSF161098">
    <property type="entry name" value="MetI-like"/>
    <property type="match status" value="1"/>
</dbReference>
<evidence type="ECO:0000313" key="10">
    <source>
        <dbReference type="EMBL" id="MBO8436462.1"/>
    </source>
</evidence>
<dbReference type="EMBL" id="JADIMT010000069">
    <property type="protein sequence ID" value="MBO8436462.1"/>
    <property type="molecule type" value="Genomic_DNA"/>
</dbReference>
<dbReference type="Proteomes" id="UP000823615">
    <property type="component" value="Unassembled WGS sequence"/>
</dbReference>
<dbReference type="CDD" id="cd06261">
    <property type="entry name" value="TM_PBP2"/>
    <property type="match status" value="1"/>
</dbReference>
<dbReference type="PROSITE" id="PS50928">
    <property type="entry name" value="ABC_TM1"/>
    <property type="match status" value="1"/>
</dbReference>
<dbReference type="InterPro" id="IPR035906">
    <property type="entry name" value="MetI-like_sf"/>
</dbReference>
<reference evidence="10" key="1">
    <citation type="submission" date="2020-10" db="EMBL/GenBank/DDBJ databases">
        <authorList>
            <person name="Gilroy R."/>
        </authorList>
    </citation>
    <scope>NUCLEOTIDE SEQUENCE</scope>
    <source>
        <strain evidence="10">7293</strain>
    </source>
</reference>
<dbReference type="PANTHER" id="PTHR43744:SF8">
    <property type="entry name" value="SN-GLYCEROL-3-PHOSPHATE TRANSPORT SYSTEM PERMEASE PROTEIN UGPE"/>
    <property type="match status" value="1"/>
</dbReference>
<organism evidence="10 11">
    <name type="scientific">Candidatus Ornithospirochaeta stercoripullorum</name>
    <dbReference type="NCBI Taxonomy" id="2840899"/>
    <lineage>
        <taxon>Bacteria</taxon>
        <taxon>Pseudomonadati</taxon>
        <taxon>Spirochaetota</taxon>
        <taxon>Spirochaetia</taxon>
        <taxon>Spirochaetales</taxon>
        <taxon>Spirochaetaceae</taxon>
        <taxon>Spirochaetaceae incertae sedis</taxon>
        <taxon>Candidatus Ornithospirochaeta</taxon>
    </lineage>
</organism>
<protein>
    <recommendedName>
        <fullName evidence="2">sn-glycerol-3-phosphate transport system permease protein UgpE</fullName>
    </recommendedName>
</protein>
<name>A0A9D9H612_9SPIO</name>
<dbReference type="Pfam" id="PF00528">
    <property type="entry name" value="BPD_transp_1"/>
    <property type="match status" value="1"/>
</dbReference>
<keyword evidence="6 8" id="KW-1133">Transmembrane helix</keyword>
<evidence type="ECO:0000259" key="9">
    <source>
        <dbReference type="PROSITE" id="PS50928"/>
    </source>
</evidence>
<proteinExistence type="inferred from homology"/>
<feature type="transmembrane region" description="Helical" evidence="8">
    <location>
        <begin position="233"/>
        <end position="253"/>
    </location>
</feature>
<dbReference type="InterPro" id="IPR000515">
    <property type="entry name" value="MetI-like"/>
</dbReference>
<sequence length="268" mass="29702">MYKAIRIILLCLLSVIVLFPLFYAFSTSFFTPQDFTAENAKLLPSSLSLRNYELALSHRYFGRYVLNSFITATLTAFLRAAISAMTAFAFTHLRFKGQKAILTLLLTTLFIPPDAMLYENYVTVARLSLLDSYLGIVLPSLFSASAMLITIGAYLSTDRDIYDAARIDGSRDPRYILSILLPLTAPVTITVFIQAFISSFNSYLWPLLITTRPKMRTVQVGIMMLGFAEEGEYGAQSASIILITLPFLLLLAAGRKAIEKALQGGISS</sequence>
<accession>A0A9D9H612</accession>
<evidence type="ECO:0000256" key="5">
    <source>
        <dbReference type="ARBA" id="ARBA00022692"/>
    </source>
</evidence>
<comment type="similarity">
    <text evidence="8">Belongs to the binding-protein-dependent transport system permease family.</text>
</comment>
<dbReference type="GO" id="GO:0055085">
    <property type="term" value="P:transmembrane transport"/>
    <property type="evidence" value="ECO:0007669"/>
    <property type="project" value="InterPro"/>
</dbReference>
<evidence type="ECO:0000256" key="6">
    <source>
        <dbReference type="ARBA" id="ARBA00022989"/>
    </source>
</evidence>
<feature type="transmembrane region" description="Helical" evidence="8">
    <location>
        <begin position="133"/>
        <end position="155"/>
    </location>
</feature>
<comment type="subcellular location">
    <subcellularLocation>
        <location evidence="1 8">Cell membrane</location>
        <topology evidence="1 8">Multi-pass membrane protein</topology>
    </subcellularLocation>
</comment>
<dbReference type="PANTHER" id="PTHR43744">
    <property type="entry name" value="ABC TRANSPORTER PERMEASE PROTEIN MG189-RELATED-RELATED"/>
    <property type="match status" value="1"/>
</dbReference>
<reference evidence="10" key="2">
    <citation type="journal article" date="2021" name="PeerJ">
        <title>Extensive microbial diversity within the chicken gut microbiome revealed by metagenomics and culture.</title>
        <authorList>
            <person name="Gilroy R."/>
            <person name="Ravi A."/>
            <person name="Getino M."/>
            <person name="Pursley I."/>
            <person name="Horton D.L."/>
            <person name="Alikhan N.F."/>
            <person name="Baker D."/>
            <person name="Gharbi K."/>
            <person name="Hall N."/>
            <person name="Watson M."/>
            <person name="Adriaenssens E.M."/>
            <person name="Foster-Nyarko E."/>
            <person name="Jarju S."/>
            <person name="Secka A."/>
            <person name="Antonio M."/>
            <person name="Oren A."/>
            <person name="Chaudhuri R.R."/>
            <person name="La Ragione R."/>
            <person name="Hildebrand F."/>
            <person name="Pallen M.J."/>
        </authorList>
    </citation>
    <scope>NUCLEOTIDE SEQUENCE</scope>
    <source>
        <strain evidence="10">7293</strain>
    </source>
</reference>
<evidence type="ECO:0000256" key="7">
    <source>
        <dbReference type="ARBA" id="ARBA00023136"/>
    </source>
</evidence>
<evidence type="ECO:0000313" key="11">
    <source>
        <dbReference type="Proteomes" id="UP000823615"/>
    </source>
</evidence>
<gene>
    <name evidence="10" type="ORF">IAA97_05745</name>
</gene>
<comment type="caution">
    <text evidence="10">The sequence shown here is derived from an EMBL/GenBank/DDBJ whole genome shotgun (WGS) entry which is preliminary data.</text>
</comment>
<evidence type="ECO:0000256" key="2">
    <source>
        <dbReference type="ARBA" id="ARBA00020515"/>
    </source>
</evidence>
<evidence type="ECO:0000256" key="1">
    <source>
        <dbReference type="ARBA" id="ARBA00004651"/>
    </source>
</evidence>
<keyword evidence="4" id="KW-1003">Cell membrane</keyword>
<dbReference type="AlphaFoldDB" id="A0A9D9H612"/>
<evidence type="ECO:0000256" key="4">
    <source>
        <dbReference type="ARBA" id="ARBA00022475"/>
    </source>
</evidence>
<dbReference type="GO" id="GO:0005886">
    <property type="term" value="C:plasma membrane"/>
    <property type="evidence" value="ECO:0007669"/>
    <property type="project" value="UniProtKB-SubCell"/>
</dbReference>
<feature type="transmembrane region" description="Helical" evidence="8">
    <location>
        <begin position="100"/>
        <end position="118"/>
    </location>
</feature>
<evidence type="ECO:0000256" key="3">
    <source>
        <dbReference type="ARBA" id="ARBA00022448"/>
    </source>
</evidence>
<evidence type="ECO:0000256" key="8">
    <source>
        <dbReference type="RuleBase" id="RU363032"/>
    </source>
</evidence>
<keyword evidence="7 8" id="KW-0472">Membrane</keyword>